<gene>
    <name evidence="4" type="ORF">FHL05_00295</name>
    <name evidence="3" type="ORF">FHL06_04355</name>
</gene>
<dbReference type="InterPro" id="IPR006485">
    <property type="entry name" value="Phage-like_holin"/>
</dbReference>
<dbReference type="EMBL" id="VDFO01000001">
    <property type="protein sequence ID" value="MQS96332.1"/>
    <property type="molecule type" value="Genomic_DNA"/>
</dbReference>
<feature type="transmembrane region" description="Helical" evidence="2">
    <location>
        <begin position="60"/>
        <end position="77"/>
    </location>
</feature>
<evidence type="ECO:0000313" key="4">
    <source>
        <dbReference type="EMBL" id="MQS96332.1"/>
    </source>
</evidence>
<evidence type="ECO:0000256" key="1">
    <source>
        <dbReference type="SAM" id="MobiDB-lite"/>
    </source>
</evidence>
<reference evidence="5 6" key="1">
    <citation type="journal article" date="2019" name="Syst. Appl. Microbiol.">
        <title>Polyphasic characterization of two novel Lactobacillus spp. isolated from blown salami packages: Description of Lactobacillus halodurans sp. nov. and Lactobacillus salsicarnum sp. nov.</title>
        <authorList>
            <person name="Schuster J.A."/>
            <person name="Klingl A."/>
            <person name="Vogel R.F."/>
            <person name="Ehrmann M.A."/>
        </authorList>
    </citation>
    <scope>NUCLEOTIDE SEQUENCE [LARGE SCALE GENOMIC DNA]</scope>
    <source>
        <strain evidence="4 5">TMW 1.1920</strain>
        <strain evidence="3 6">TMW 1.2172</strain>
    </source>
</reference>
<organism evidence="3 6">
    <name type="scientific">Companilactobacillus halodurans</name>
    <dbReference type="NCBI Taxonomy" id="2584183"/>
    <lineage>
        <taxon>Bacteria</taxon>
        <taxon>Bacillati</taxon>
        <taxon>Bacillota</taxon>
        <taxon>Bacilli</taxon>
        <taxon>Lactobacillales</taxon>
        <taxon>Lactobacillaceae</taxon>
        <taxon>Companilactobacillus</taxon>
    </lineage>
</organism>
<dbReference type="Proteomes" id="UP000371423">
    <property type="component" value="Unassembled WGS sequence"/>
</dbReference>
<evidence type="ECO:0000313" key="6">
    <source>
        <dbReference type="Proteomes" id="UP000414364"/>
    </source>
</evidence>
<dbReference type="EMBL" id="VDFP01000006">
    <property type="protein sequence ID" value="MQS75619.1"/>
    <property type="molecule type" value="Genomic_DNA"/>
</dbReference>
<dbReference type="Pfam" id="PF04531">
    <property type="entry name" value="Phage_holin_1"/>
    <property type="match status" value="1"/>
</dbReference>
<accession>A0A5P0ZND9</accession>
<dbReference type="AlphaFoldDB" id="A0A5P0ZND9"/>
<feature type="region of interest" description="Disordered" evidence="1">
    <location>
        <begin position="81"/>
        <end position="107"/>
    </location>
</feature>
<evidence type="ECO:0000313" key="5">
    <source>
        <dbReference type="Proteomes" id="UP000371423"/>
    </source>
</evidence>
<comment type="caution">
    <text evidence="3">The sequence shown here is derived from an EMBL/GenBank/DDBJ whole genome shotgun (WGS) entry which is preliminary data.</text>
</comment>
<dbReference type="OrthoDB" id="2322822at2"/>
<keyword evidence="2" id="KW-0812">Transmembrane</keyword>
<keyword evidence="2" id="KW-1133">Transmembrane helix</keyword>
<name>A0A5P0ZND9_9LACO</name>
<evidence type="ECO:0000256" key="2">
    <source>
        <dbReference type="SAM" id="Phobius"/>
    </source>
</evidence>
<dbReference type="Proteomes" id="UP000414364">
    <property type="component" value="Unassembled WGS sequence"/>
</dbReference>
<feature type="transmembrane region" description="Helical" evidence="2">
    <location>
        <begin position="20"/>
        <end position="40"/>
    </location>
</feature>
<keyword evidence="5" id="KW-1185">Reference proteome</keyword>
<keyword evidence="2" id="KW-0472">Membrane</keyword>
<evidence type="ECO:0008006" key="7">
    <source>
        <dbReference type="Google" id="ProtNLM"/>
    </source>
</evidence>
<sequence length="107" mass="12071">MKKSKHYLIERKKITMKNKLTLDIHSKAWWVSLISLILVFGQQIGHLFGWEITSEQINQIMGIVNTILLIGGSLGLITDTSKGNTDSNTPTEVQTPTYSNSTNLRRN</sequence>
<proteinExistence type="predicted"/>
<evidence type="ECO:0000313" key="3">
    <source>
        <dbReference type="EMBL" id="MQS75619.1"/>
    </source>
</evidence>
<protein>
    <recommendedName>
        <fullName evidence="7">Holin</fullName>
    </recommendedName>
</protein>